<protein>
    <submittedName>
        <fullName evidence="1">Uncharacterized protein</fullName>
    </submittedName>
</protein>
<dbReference type="Proteomes" id="UP000805193">
    <property type="component" value="Unassembled WGS sequence"/>
</dbReference>
<evidence type="ECO:0000313" key="1">
    <source>
        <dbReference type="EMBL" id="KAG0443167.1"/>
    </source>
</evidence>
<reference evidence="1 2" key="1">
    <citation type="journal article" date="2020" name="Cell">
        <title>Large-Scale Comparative Analyses of Tick Genomes Elucidate Their Genetic Diversity and Vector Capacities.</title>
        <authorList>
            <consortium name="Tick Genome and Microbiome Consortium (TIGMIC)"/>
            <person name="Jia N."/>
            <person name="Wang J."/>
            <person name="Shi W."/>
            <person name="Du L."/>
            <person name="Sun Y."/>
            <person name="Zhan W."/>
            <person name="Jiang J.F."/>
            <person name="Wang Q."/>
            <person name="Zhang B."/>
            <person name="Ji P."/>
            <person name="Bell-Sakyi L."/>
            <person name="Cui X.M."/>
            <person name="Yuan T.T."/>
            <person name="Jiang B.G."/>
            <person name="Yang W.F."/>
            <person name="Lam T.T."/>
            <person name="Chang Q.C."/>
            <person name="Ding S.J."/>
            <person name="Wang X.J."/>
            <person name="Zhu J.G."/>
            <person name="Ruan X.D."/>
            <person name="Zhao L."/>
            <person name="Wei J.T."/>
            <person name="Ye R.Z."/>
            <person name="Que T.C."/>
            <person name="Du C.H."/>
            <person name="Zhou Y.H."/>
            <person name="Cheng J.X."/>
            <person name="Dai P.F."/>
            <person name="Guo W.B."/>
            <person name="Han X.H."/>
            <person name="Huang E.J."/>
            <person name="Li L.F."/>
            <person name="Wei W."/>
            <person name="Gao Y.C."/>
            <person name="Liu J.Z."/>
            <person name="Shao H.Z."/>
            <person name="Wang X."/>
            <person name="Wang C.C."/>
            <person name="Yang T.C."/>
            <person name="Huo Q.B."/>
            <person name="Li W."/>
            <person name="Chen H.Y."/>
            <person name="Chen S.E."/>
            <person name="Zhou L.G."/>
            <person name="Ni X.B."/>
            <person name="Tian J.H."/>
            <person name="Sheng Y."/>
            <person name="Liu T."/>
            <person name="Pan Y.S."/>
            <person name="Xia L.Y."/>
            <person name="Li J."/>
            <person name="Zhao F."/>
            <person name="Cao W.C."/>
        </authorList>
    </citation>
    <scope>NUCLEOTIDE SEQUENCE [LARGE SCALE GENOMIC DNA]</scope>
    <source>
        <strain evidence="1">Iper-2018</strain>
    </source>
</reference>
<dbReference type="EMBL" id="JABSTQ010003754">
    <property type="protein sequence ID" value="KAG0443167.1"/>
    <property type="molecule type" value="Genomic_DNA"/>
</dbReference>
<organism evidence="1 2">
    <name type="scientific">Ixodes persulcatus</name>
    <name type="common">Taiga tick</name>
    <dbReference type="NCBI Taxonomy" id="34615"/>
    <lineage>
        <taxon>Eukaryota</taxon>
        <taxon>Metazoa</taxon>
        <taxon>Ecdysozoa</taxon>
        <taxon>Arthropoda</taxon>
        <taxon>Chelicerata</taxon>
        <taxon>Arachnida</taxon>
        <taxon>Acari</taxon>
        <taxon>Parasitiformes</taxon>
        <taxon>Ixodida</taxon>
        <taxon>Ixodoidea</taxon>
        <taxon>Ixodidae</taxon>
        <taxon>Ixodinae</taxon>
        <taxon>Ixodes</taxon>
    </lineage>
</organism>
<sequence length="529" mass="59227">MDGSTKLRPFVIRKAKTPRCMKDCRNTPVTYEWNKKAWMTLDLFGKWLTDWDAQLADERRSPPACVHAASRRQYRLLITKLNQYTPLRGVQPATQAPLSPIAPPERDFTLRHGGFVANIEDSAEQDGCSEDVDQPDLRELDETWNEFSQFVGGEPETLIMEDFVGDDDDVTGTTEELTDIEIAAKVVRERPAASSEPSPADAEDSVPLPSSSEAVAAVALLRRYYSAIEGSGLALVDCLDTVERAVTRTIAHLFGLGRSTINELYKEFCQVVVSALEPEWVKMVSAAELAEHVREFEATLDFPQAIGALDGCHFPVSPPQADATDYRNYKGWYSIILLALMDHRYRFRYVNVGAPGRCHDAHVFRRSALAGILEGPTFQKPMITINGTAVPPLILCDQAFPLTSNLLKPYPRKDVTDNSTQAGFNKRLSAARRIVENAFGRVTARFRLILKRMECNVNNARLIVRACCVLNNICEHFNDGVEAQWLRDAQRVDGVHIQPVCATDIEADSGQRIRNAIAVYLHQRSRLQH</sequence>
<accession>A0AC60QU13</accession>
<gene>
    <name evidence="1" type="ORF">HPB47_015221</name>
</gene>
<proteinExistence type="predicted"/>
<comment type="caution">
    <text evidence="1">The sequence shown here is derived from an EMBL/GenBank/DDBJ whole genome shotgun (WGS) entry which is preliminary data.</text>
</comment>
<evidence type="ECO:0000313" key="2">
    <source>
        <dbReference type="Proteomes" id="UP000805193"/>
    </source>
</evidence>
<name>A0AC60QU13_IXOPE</name>
<keyword evidence="2" id="KW-1185">Reference proteome</keyword>